<accession>A0AAE0X651</accession>
<feature type="compositionally biased region" description="Basic and acidic residues" evidence="1">
    <location>
        <begin position="134"/>
        <end position="148"/>
    </location>
</feature>
<comment type="caution">
    <text evidence="3">The sequence shown here is derived from an EMBL/GenBank/DDBJ whole genome shotgun (WGS) entry which is preliminary data.</text>
</comment>
<feature type="compositionally biased region" description="Basic and acidic residues" evidence="1">
    <location>
        <begin position="30"/>
        <end position="41"/>
    </location>
</feature>
<feature type="region of interest" description="Disordered" evidence="1">
    <location>
        <begin position="1"/>
        <end position="153"/>
    </location>
</feature>
<feature type="region of interest" description="Disordered" evidence="1">
    <location>
        <begin position="188"/>
        <end position="209"/>
    </location>
</feature>
<gene>
    <name evidence="3" type="ORF">B0T22DRAFT_538160</name>
</gene>
<dbReference type="CDD" id="cd14688">
    <property type="entry name" value="bZIP_YAP"/>
    <property type="match status" value="1"/>
</dbReference>
<feature type="compositionally biased region" description="Basic and acidic residues" evidence="1">
    <location>
        <begin position="97"/>
        <end position="109"/>
    </location>
</feature>
<dbReference type="AlphaFoldDB" id="A0AAE0X651"/>
<dbReference type="PROSITE" id="PS00036">
    <property type="entry name" value="BZIP_BASIC"/>
    <property type="match status" value="1"/>
</dbReference>
<feature type="compositionally biased region" description="Basic and acidic residues" evidence="1">
    <location>
        <begin position="64"/>
        <end position="79"/>
    </location>
</feature>
<dbReference type="Proteomes" id="UP001270362">
    <property type="component" value="Unassembled WGS sequence"/>
</dbReference>
<evidence type="ECO:0000256" key="1">
    <source>
        <dbReference type="SAM" id="MobiDB-lite"/>
    </source>
</evidence>
<dbReference type="PANTHER" id="PTHR39607">
    <property type="entry name" value="XANTHOCILLIN BIOSYNTHESIS CLUSTER TRANSCRIPTION FACTOR XANC-RELATED"/>
    <property type="match status" value="1"/>
</dbReference>
<dbReference type="InterPro" id="IPR052635">
    <property type="entry name" value="Sec_Metab_Biosynth_Reg"/>
</dbReference>
<reference evidence="3" key="2">
    <citation type="submission" date="2023-06" db="EMBL/GenBank/DDBJ databases">
        <authorList>
            <consortium name="Lawrence Berkeley National Laboratory"/>
            <person name="Haridas S."/>
            <person name="Hensen N."/>
            <person name="Bonometti L."/>
            <person name="Westerberg I."/>
            <person name="Brannstrom I.O."/>
            <person name="Guillou S."/>
            <person name="Cros-Aarteil S."/>
            <person name="Calhoun S."/>
            <person name="Kuo A."/>
            <person name="Mondo S."/>
            <person name="Pangilinan J."/>
            <person name="Riley R."/>
            <person name="Labutti K."/>
            <person name="Andreopoulos B."/>
            <person name="Lipzen A."/>
            <person name="Chen C."/>
            <person name="Yanf M."/>
            <person name="Daum C."/>
            <person name="Ng V."/>
            <person name="Clum A."/>
            <person name="Steindorff A."/>
            <person name="Ohm R."/>
            <person name="Martin F."/>
            <person name="Silar P."/>
            <person name="Natvig D."/>
            <person name="Lalanne C."/>
            <person name="Gautier V."/>
            <person name="Ament-Velasquez S.L."/>
            <person name="Kruys A."/>
            <person name="Hutchinson M.I."/>
            <person name="Powell A.J."/>
            <person name="Barry K."/>
            <person name="Miller A.N."/>
            <person name="Grigoriev I.V."/>
            <person name="Debuchy R."/>
            <person name="Gladieux P."/>
            <person name="Thoren M.H."/>
            <person name="Johannesson H."/>
        </authorList>
    </citation>
    <scope>NUCLEOTIDE SEQUENCE</scope>
    <source>
        <strain evidence="3">CBS 314.62</strain>
    </source>
</reference>
<dbReference type="InterPro" id="IPR004827">
    <property type="entry name" value="bZIP"/>
</dbReference>
<feature type="compositionally biased region" description="Polar residues" evidence="1">
    <location>
        <begin position="47"/>
        <end position="62"/>
    </location>
</feature>
<evidence type="ECO:0000313" key="4">
    <source>
        <dbReference type="Proteomes" id="UP001270362"/>
    </source>
</evidence>
<proteinExistence type="predicted"/>
<feature type="domain" description="BZIP" evidence="2">
    <location>
        <begin position="119"/>
        <end position="134"/>
    </location>
</feature>
<evidence type="ECO:0000259" key="2">
    <source>
        <dbReference type="PROSITE" id="PS00036"/>
    </source>
</evidence>
<dbReference type="GO" id="GO:0003700">
    <property type="term" value="F:DNA-binding transcription factor activity"/>
    <property type="evidence" value="ECO:0007669"/>
    <property type="project" value="InterPro"/>
</dbReference>
<feature type="compositionally biased region" description="Polar residues" evidence="1">
    <location>
        <begin position="1"/>
        <end position="20"/>
    </location>
</feature>
<protein>
    <recommendedName>
        <fullName evidence="2">BZIP domain-containing protein</fullName>
    </recommendedName>
</protein>
<dbReference type="PANTHER" id="PTHR39607:SF2">
    <property type="entry name" value="BZIP DOMAIN-CONTAINING PROTEIN"/>
    <property type="match status" value="1"/>
</dbReference>
<organism evidence="3 4">
    <name type="scientific">Podospora appendiculata</name>
    <dbReference type="NCBI Taxonomy" id="314037"/>
    <lineage>
        <taxon>Eukaryota</taxon>
        <taxon>Fungi</taxon>
        <taxon>Dikarya</taxon>
        <taxon>Ascomycota</taxon>
        <taxon>Pezizomycotina</taxon>
        <taxon>Sordariomycetes</taxon>
        <taxon>Sordariomycetidae</taxon>
        <taxon>Sordariales</taxon>
        <taxon>Podosporaceae</taxon>
        <taxon>Podospora</taxon>
    </lineage>
</organism>
<dbReference type="EMBL" id="JAULSO010000003">
    <property type="protein sequence ID" value="KAK3685926.1"/>
    <property type="molecule type" value="Genomic_DNA"/>
</dbReference>
<evidence type="ECO:0000313" key="3">
    <source>
        <dbReference type="EMBL" id="KAK3685926.1"/>
    </source>
</evidence>
<keyword evidence="4" id="KW-1185">Reference proteome</keyword>
<reference evidence="3" key="1">
    <citation type="journal article" date="2023" name="Mol. Phylogenet. Evol.">
        <title>Genome-scale phylogeny and comparative genomics of the fungal order Sordariales.</title>
        <authorList>
            <person name="Hensen N."/>
            <person name="Bonometti L."/>
            <person name="Westerberg I."/>
            <person name="Brannstrom I.O."/>
            <person name="Guillou S."/>
            <person name="Cros-Aarteil S."/>
            <person name="Calhoun S."/>
            <person name="Haridas S."/>
            <person name="Kuo A."/>
            <person name="Mondo S."/>
            <person name="Pangilinan J."/>
            <person name="Riley R."/>
            <person name="LaButti K."/>
            <person name="Andreopoulos B."/>
            <person name="Lipzen A."/>
            <person name="Chen C."/>
            <person name="Yan M."/>
            <person name="Daum C."/>
            <person name="Ng V."/>
            <person name="Clum A."/>
            <person name="Steindorff A."/>
            <person name="Ohm R.A."/>
            <person name="Martin F."/>
            <person name="Silar P."/>
            <person name="Natvig D.O."/>
            <person name="Lalanne C."/>
            <person name="Gautier V."/>
            <person name="Ament-Velasquez S.L."/>
            <person name="Kruys A."/>
            <person name="Hutchinson M.I."/>
            <person name="Powell A.J."/>
            <person name="Barry K."/>
            <person name="Miller A.N."/>
            <person name="Grigoriev I.V."/>
            <person name="Debuchy R."/>
            <person name="Gladieux P."/>
            <person name="Hiltunen Thoren M."/>
            <person name="Johannesson H."/>
        </authorList>
    </citation>
    <scope>NUCLEOTIDE SEQUENCE</scope>
    <source>
        <strain evidence="3">CBS 314.62</strain>
    </source>
</reference>
<name>A0AAE0X651_9PEZI</name>
<sequence>MSSYQLSEDQRSIYSPTSTPGGLWSAATEAQRHGENLKGSKDLVTLRQPTFSGANTSRTQYPFKQKESESGSETEKEPPKMSARSAKHNHHTSPSSSRKERSTKAKSDDWSEVTEPEERRRIQNRIAQRKFREKAREQKDRAQREAQNQRHAGSSYHIPFAHDIPADGDGDLSGLPWGSFNMRHVVAKGHRSSRSTSSLTNSAGGGNSRTAVQMMDLDSADVDVDVDVDDCYYSGPGTPAPAGYLSAATTTTTTSYPYLVSAVPVPVPAQGFSSGGGYQVALVSAAGPQMVGSASGSSYAGSGAGGDDGYYDSPYYYEFEGRGCLTQLF</sequence>